<name>A0ABD2U434_9SOLN</name>
<protein>
    <submittedName>
        <fullName evidence="1">Uncharacterized protein</fullName>
    </submittedName>
</protein>
<evidence type="ECO:0000313" key="2">
    <source>
        <dbReference type="Proteomes" id="UP001627284"/>
    </source>
</evidence>
<dbReference type="EMBL" id="JBJKTR010000007">
    <property type="protein sequence ID" value="KAL3363568.1"/>
    <property type="molecule type" value="Genomic_DNA"/>
</dbReference>
<keyword evidence="2" id="KW-1185">Reference proteome</keyword>
<dbReference type="CDD" id="cd09272">
    <property type="entry name" value="RNase_HI_RT_Ty1"/>
    <property type="match status" value="1"/>
</dbReference>
<accession>A0ABD2U434</accession>
<evidence type="ECO:0000313" key="1">
    <source>
        <dbReference type="EMBL" id="KAL3363568.1"/>
    </source>
</evidence>
<proteinExistence type="predicted"/>
<dbReference type="AlphaFoldDB" id="A0ABD2U434"/>
<dbReference type="PANTHER" id="PTHR11439">
    <property type="entry name" value="GAG-POL-RELATED RETROTRANSPOSON"/>
    <property type="match status" value="1"/>
</dbReference>
<gene>
    <name evidence="1" type="ORF">AABB24_012702</name>
</gene>
<sequence length="126" mass="14335">MVTYTAELTWLIGLFQELGVYVQQPIDLMCDNKAAISIVVNPIFHERTKHIDIDCHFVRERINQGMIRTGHVSTTEQLANIVTKGLGRAQHEYLMGKLGLRDFVQAISLRRSVELKAQADVTRVRS</sequence>
<reference evidence="1 2" key="1">
    <citation type="submission" date="2024-05" db="EMBL/GenBank/DDBJ databases">
        <title>De novo assembly of an allotetraploid wild potato.</title>
        <authorList>
            <person name="Hosaka A.J."/>
        </authorList>
    </citation>
    <scope>NUCLEOTIDE SEQUENCE [LARGE SCALE GENOMIC DNA]</scope>
    <source>
        <tissue evidence="1">Young leaves</tissue>
    </source>
</reference>
<organism evidence="1 2">
    <name type="scientific">Solanum stoloniferum</name>
    <dbReference type="NCBI Taxonomy" id="62892"/>
    <lineage>
        <taxon>Eukaryota</taxon>
        <taxon>Viridiplantae</taxon>
        <taxon>Streptophyta</taxon>
        <taxon>Embryophyta</taxon>
        <taxon>Tracheophyta</taxon>
        <taxon>Spermatophyta</taxon>
        <taxon>Magnoliopsida</taxon>
        <taxon>eudicotyledons</taxon>
        <taxon>Gunneridae</taxon>
        <taxon>Pentapetalae</taxon>
        <taxon>asterids</taxon>
        <taxon>lamiids</taxon>
        <taxon>Solanales</taxon>
        <taxon>Solanaceae</taxon>
        <taxon>Solanoideae</taxon>
        <taxon>Solaneae</taxon>
        <taxon>Solanum</taxon>
    </lineage>
</organism>
<comment type="caution">
    <text evidence="1">The sequence shown here is derived from an EMBL/GenBank/DDBJ whole genome shotgun (WGS) entry which is preliminary data.</text>
</comment>
<dbReference type="Proteomes" id="UP001627284">
    <property type="component" value="Unassembled WGS sequence"/>
</dbReference>
<dbReference type="PANTHER" id="PTHR11439:SF514">
    <property type="entry name" value="GAG-PRE-INTEGRASE DOMAIN-CONTAINING PROTEIN"/>
    <property type="match status" value="1"/>
</dbReference>